<sequence length="340" mass="38686">MSRASQDLFSLRHELVRYATAHGIRAAMRQFGCARNTVRLWLRRWQDGDDSFQNHSRRPHHQPACTPPKIEQAVVAARKKAPCFGARRLVDMFVLPVGKGAAHRILRDHQLTRRRQRKHKRKADLRKIKAAHAPLTHLQMDTKYLNDIPHYWPQMQAQGLPRFQYTIRDEATGALFVSYSSELSKTCATLALSRLLDHLKAHGLDPSLVEVRTDLGSEFDGDTVHYRPDGFHGSLLASGARHRFNPPARPNANADVESSHATIEAEFFDLETFHGTRHFLASVTTYQHFFNFARKNRSRSDQTPAQLLAHNAPHLDPRILLLPPLLLDPLMGQDLSRPPG</sequence>
<dbReference type="SUPFAM" id="SSF53098">
    <property type="entry name" value="Ribonuclease H-like"/>
    <property type="match status" value="1"/>
</dbReference>
<protein>
    <recommendedName>
        <fullName evidence="1">Integrase catalytic domain-containing protein</fullName>
    </recommendedName>
</protein>
<dbReference type="GO" id="GO:0003676">
    <property type="term" value="F:nucleic acid binding"/>
    <property type="evidence" value="ECO:0007669"/>
    <property type="project" value="InterPro"/>
</dbReference>
<comment type="caution">
    <text evidence="2">The sequence shown here is derived from an EMBL/GenBank/DDBJ whole genome shotgun (WGS) entry which is preliminary data.</text>
</comment>
<evidence type="ECO:0000259" key="1">
    <source>
        <dbReference type="PROSITE" id="PS50994"/>
    </source>
</evidence>
<accession>A0A178IK34</accession>
<name>A0A178IK34_9BACT</name>
<dbReference type="SUPFAM" id="SSF46689">
    <property type="entry name" value="Homeodomain-like"/>
    <property type="match status" value="1"/>
</dbReference>
<dbReference type="STRING" id="1184151.AW736_26755"/>
<keyword evidence="3" id="KW-1185">Reference proteome</keyword>
<dbReference type="InterPro" id="IPR009057">
    <property type="entry name" value="Homeodomain-like_sf"/>
</dbReference>
<reference evidence="2 3" key="1">
    <citation type="submission" date="2016-01" db="EMBL/GenBank/DDBJ databases">
        <title>High potential of lignocellulose degradation of a new Verrucomicrobia species.</title>
        <authorList>
            <person name="Wang Y."/>
            <person name="Shi Y."/>
            <person name="Qiu Z."/>
            <person name="Liu S."/>
            <person name="Yang H."/>
        </authorList>
    </citation>
    <scope>NUCLEOTIDE SEQUENCE [LARGE SCALE GENOMIC DNA]</scope>
    <source>
        <strain evidence="2 3">TSB47</strain>
    </source>
</reference>
<gene>
    <name evidence="2" type="ORF">AW736_26755</name>
</gene>
<dbReference type="EMBL" id="LRRQ01000067">
    <property type="protein sequence ID" value="OAM90242.1"/>
    <property type="molecule type" value="Genomic_DNA"/>
</dbReference>
<evidence type="ECO:0000313" key="2">
    <source>
        <dbReference type="EMBL" id="OAM90242.1"/>
    </source>
</evidence>
<dbReference type="AlphaFoldDB" id="A0A178IK34"/>
<feature type="non-terminal residue" evidence="2">
    <location>
        <position position="340"/>
    </location>
</feature>
<dbReference type="PROSITE" id="PS50994">
    <property type="entry name" value="INTEGRASE"/>
    <property type="match status" value="1"/>
</dbReference>
<dbReference type="GO" id="GO:0015074">
    <property type="term" value="P:DNA integration"/>
    <property type="evidence" value="ECO:0007669"/>
    <property type="project" value="InterPro"/>
</dbReference>
<dbReference type="Gene3D" id="3.30.420.10">
    <property type="entry name" value="Ribonuclease H-like superfamily/Ribonuclease H"/>
    <property type="match status" value="1"/>
</dbReference>
<dbReference type="Pfam" id="PF13384">
    <property type="entry name" value="HTH_23"/>
    <property type="match status" value="1"/>
</dbReference>
<evidence type="ECO:0000313" key="3">
    <source>
        <dbReference type="Proteomes" id="UP000078486"/>
    </source>
</evidence>
<dbReference type="InterPro" id="IPR036397">
    <property type="entry name" value="RNaseH_sf"/>
</dbReference>
<dbReference type="Proteomes" id="UP000078486">
    <property type="component" value="Unassembled WGS sequence"/>
</dbReference>
<feature type="domain" description="Integrase catalytic" evidence="1">
    <location>
        <begin position="130"/>
        <end position="312"/>
    </location>
</feature>
<organism evidence="2 3">
    <name type="scientific">Termitidicoccus mucosus</name>
    <dbReference type="NCBI Taxonomy" id="1184151"/>
    <lineage>
        <taxon>Bacteria</taxon>
        <taxon>Pseudomonadati</taxon>
        <taxon>Verrucomicrobiota</taxon>
        <taxon>Opitutia</taxon>
        <taxon>Opitutales</taxon>
        <taxon>Opitutaceae</taxon>
        <taxon>Termitidicoccus</taxon>
    </lineage>
</organism>
<proteinExistence type="predicted"/>
<dbReference type="InterPro" id="IPR012337">
    <property type="entry name" value="RNaseH-like_sf"/>
</dbReference>
<dbReference type="InterPro" id="IPR001584">
    <property type="entry name" value="Integrase_cat-core"/>
</dbReference>